<organism evidence="3 4">
    <name type="scientific">Microbacterium oleivorans</name>
    <dbReference type="NCBI Taxonomy" id="273677"/>
    <lineage>
        <taxon>Bacteria</taxon>
        <taxon>Bacillati</taxon>
        <taxon>Actinomycetota</taxon>
        <taxon>Actinomycetes</taxon>
        <taxon>Micrococcales</taxon>
        <taxon>Microbacteriaceae</taxon>
        <taxon>Microbacterium</taxon>
    </lineage>
</organism>
<evidence type="ECO:0000313" key="4">
    <source>
        <dbReference type="Proteomes" id="UP000076998"/>
    </source>
</evidence>
<evidence type="ECO:0000256" key="2">
    <source>
        <dbReference type="SAM" id="SignalP"/>
    </source>
</evidence>
<dbReference type="EMBL" id="LSTV01000001">
    <property type="protein sequence ID" value="OAH51050.1"/>
    <property type="molecule type" value="Genomic_DNA"/>
</dbReference>
<accession>A0A177KCB6</accession>
<feature type="signal peptide" evidence="2">
    <location>
        <begin position="1"/>
        <end position="23"/>
    </location>
</feature>
<name>A0A177KCB6_9MICO</name>
<comment type="caution">
    <text evidence="3">The sequence shown here is derived from an EMBL/GenBank/DDBJ whole genome shotgun (WGS) entry which is preliminary data.</text>
</comment>
<sequence length="218" mass="23806">MRRASTILALATTALLAAGSLTACSAMEIVATSDKPAETPAAPEPADPAGPHAPDWEGLPSEPVSPAEYADTYMQANPNHMLHRDLDGILEYYRAAATAFPFPLPAGYSFPVDPGYYDRPEDGPNWAEVVTANRIWSYFEYANVDAARAAFDRGDDDAAIGYLDVVRDAYLSDAFPNNYAGTSPEDWYDGVYSGMREGDFTLQENFIFNPFPWEPGQS</sequence>
<dbReference type="AlphaFoldDB" id="A0A177KCB6"/>
<dbReference type="RefSeq" id="WP_064001561.1">
    <property type="nucleotide sequence ID" value="NZ_LSTV01000001.1"/>
</dbReference>
<evidence type="ECO:0008006" key="5">
    <source>
        <dbReference type="Google" id="ProtNLM"/>
    </source>
</evidence>
<proteinExistence type="predicted"/>
<reference evidence="3 4" key="1">
    <citation type="submission" date="2016-02" db="EMBL/GenBank/DDBJ databases">
        <authorList>
            <person name="Wen L."/>
            <person name="He K."/>
            <person name="Yang H."/>
        </authorList>
    </citation>
    <scope>NUCLEOTIDE SEQUENCE [LARGE SCALE GENOMIC DNA]</scope>
    <source>
        <strain evidence="3 4">CD11_3</strain>
    </source>
</reference>
<evidence type="ECO:0000313" key="3">
    <source>
        <dbReference type="EMBL" id="OAH51050.1"/>
    </source>
</evidence>
<evidence type="ECO:0000256" key="1">
    <source>
        <dbReference type="SAM" id="MobiDB-lite"/>
    </source>
</evidence>
<feature type="region of interest" description="Disordered" evidence="1">
    <location>
        <begin position="34"/>
        <end position="64"/>
    </location>
</feature>
<feature type="chain" id="PRO_5038488209" description="Lipoprotein" evidence="2">
    <location>
        <begin position="24"/>
        <end position="218"/>
    </location>
</feature>
<dbReference type="Proteomes" id="UP000076998">
    <property type="component" value="Unassembled WGS sequence"/>
</dbReference>
<dbReference type="PROSITE" id="PS51257">
    <property type="entry name" value="PROKAR_LIPOPROTEIN"/>
    <property type="match status" value="1"/>
</dbReference>
<gene>
    <name evidence="3" type="ORF">AYL44_01845</name>
</gene>
<keyword evidence="2" id="KW-0732">Signal</keyword>
<protein>
    <recommendedName>
        <fullName evidence="5">Lipoprotein</fullName>
    </recommendedName>
</protein>
<dbReference type="OrthoDB" id="5080159at2"/>